<accession>A0AAN7J3R5</accession>
<dbReference type="SUPFAM" id="SSF56112">
    <property type="entry name" value="Protein kinase-like (PK-like)"/>
    <property type="match status" value="1"/>
</dbReference>
<reference evidence="1 2" key="1">
    <citation type="journal article" date="2023" name="G3 (Bethesda)">
        <title>A haplotype-resolved chromosome-scale genome for Quercus rubra L. provides insights into the genetics of adaptive traits for red oak species.</title>
        <authorList>
            <person name="Kapoor B."/>
            <person name="Jenkins J."/>
            <person name="Schmutz J."/>
            <person name="Zhebentyayeva T."/>
            <person name="Kuelheim C."/>
            <person name="Coggeshall M."/>
            <person name="Heim C."/>
            <person name="Lasky J.R."/>
            <person name="Leites L."/>
            <person name="Islam-Faridi N."/>
            <person name="Romero-Severson J."/>
            <person name="DeLeo V.L."/>
            <person name="Lucas S.M."/>
            <person name="Lazic D."/>
            <person name="Gailing O."/>
            <person name="Carlson J."/>
            <person name="Staton M."/>
        </authorList>
    </citation>
    <scope>NUCLEOTIDE SEQUENCE [LARGE SCALE GENOMIC DNA]</scope>
    <source>
        <strain evidence="1">Pseudo-F2</strain>
    </source>
</reference>
<evidence type="ECO:0008006" key="3">
    <source>
        <dbReference type="Google" id="ProtNLM"/>
    </source>
</evidence>
<dbReference type="InterPro" id="IPR011009">
    <property type="entry name" value="Kinase-like_dom_sf"/>
</dbReference>
<evidence type="ECO:0000313" key="2">
    <source>
        <dbReference type="Proteomes" id="UP001324115"/>
    </source>
</evidence>
<proteinExistence type="predicted"/>
<organism evidence="1 2">
    <name type="scientific">Quercus rubra</name>
    <name type="common">Northern red oak</name>
    <name type="synonym">Quercus borealis</name>
    <dbReference type="NCBI Taxonomy" id="3512"/>
    <lineage>
        <taxon>Eukaryota</taxon>
        <taxon>Viridiplantae</taxon>
        <taxon>Streptophyta</taxon>
        <taxon>Embryophyta</taxon>
        <taxon>Tracheophyta</taxon>
        <taxon>Spermatophyta</taxon>
        <taxon>Magnoliopsida</taxon>
        <taxon>eudicotyledons</taxon>
        <taxon>Gunneridae</taxon>
        <taxon>Pentapetalae</taxon>
        <taxon>rosids</taxon>
        <taxon>fabids</taxon>
        <taxon>Fagales</taxon>
        <taxon>Fagaceae</taxon>
        <taxon>Quercus</taxon>
    </lineage>
</organism>
<dbReference type="GO" id="GO:0016020">
    <property type="term" value="C:membrane"/>
    <property type="evidence" value="ECO:0007669"/>
    <property type="project" value="TreeGrafter"/>
</dbReference>
<name>A0AAN7J3R5_QUERU</name>
<dbReference type="Proteomes" id="UP001324115">
    <property type="component" value="Unassembled WGS sequence"/>
</dbReference>
<gene>
    <name evidence="1" type="ORF">RGQ29_015666</name>
</gene>
<keyword evidence="2" id="KW-1185">Reference proteome</keyword>
<protein>
    <recommendedName>
        <fullName evidence="3">Protein kinase domain-containing protein</fullName>
    </recommendedName>
</protein>
<dbReference type="EMBL" id="JAXUIC010000003">
    <property type="protein sequence ID" value="KAK4598284.1"/>
    <property type="molecule type" value="Genomic_DNA"/>
</dbReference>
<sequence>MVASWKGDVYGFGVVLLELVTGQKPLEVTTGGEVFKGSLVDWVSQKLIHGGSKDAIDKALSGKGHDDEIVQFLRVACSCVASRPKDRPSMYQIYESLKSMAEKTWFL</sequence>
<dbReference type="PANTHER" id="PTHR48055">
    <property type="entry name" value="LEUCINE-RICH REPEAT RECEPTOR PROTEIN KINASE EMS1"/>
    <property type="match status" value="1"/>
</dbReference>
<dbReference type="Gene3D" id="1.10.510.10">
    <property type="entry name" value="Transferase(Phosphotransferase) domain 1"/>
    <property type="match status" value="1"/>
</dbReference>
<evidence type="ECO:0000313" key="1">
    <source>
        <dbReference type="EMBL" id="KAK4598284.1"/>
    </source>
</evidence>
<dbReference type="AlphaFoldDB" id="A0AAN7J3R5"/>
<comment type="caution">
    <text evidence="1">The sequence shown here is derived from an EMBL/GenBank/DDBJ whole genome shotgun (WGS) entry which is preliminary data.</text>
</comment>
<dbReference type="InterPro" id="IPR051564">
    <property type="entry name" value="LRR_receptor-like_kinase"/>
</dbReference>
<dbReference type="PANTHER" id="PTHR48055:SF60">
    <property type="entry name" value="INACTIVE LRR RECEPTOR-LIKE SERINE_THREONINE-PROTEIN KINASE BIR2 ISOFORM X2"/>
    <property type="match status" value="1"/>
</dbReference>